<organism evidence="4 5">
    <name type="scientific">Myriangium duriaei CBS 260.36</name>
    <dbReference type="NCBI Taxonomy" id="1168546"/>
    <lineage>
        <taxon>Eukaryota</taxon>
        <taxon>Fungi</taxon>
        <taxon>Dikarya</taxon>
        <taxon>Ascomycota</taxon>
        <taxon>Pezizomycotina</taxon>
        <taxon>Dothideomycetes</taxon>
        <taxon>Dothideomycetidae</taxon>
        <taxon>Myriangiales</taxon>
        <taxon>Myriangiaceae</taxon>
        <taxon>Myriangium</taxon>
    </lineage>
</organism>
<feature type="signal peptide" evidence="2">
    <location>
        <begin position="1"/>
        <end position="20"/>
    </location>
</feature>
<evidence type="ECO:0000256" key="2">
    <source>
        <dbReference type="PIRNR" id="PIRNR029171"/>
    </source>
</evidence>
<feature type="region of interest" description="Disordered" evidence="3">
    <location>
        <begin position="31"/>
        <end position="50"/>
    </location>
</feature>
<dbReference type="OrthoDB" id="2373480at2759"/>
<dbReference type="EMBL" id="ML996088">
    <property type="protein sequence ID" value="KAF2150925.1"/>
    <property type="molecule type" value="Genomic_DNA"/>
</dbReference>
<sequence length="429" mass="45599">MLKFVITIVALLITASFTAAAPASSAALGSRQADLAPPTEDPFYKPPRGFKDTAPGTVLRSRSIESPLSSSLAFPVQAWQLLYRTTAVDGCPVAGVTTIFKPIQAKLKLDCFVSYATAYDSSASKCDPSYAYRQPSNLSSSDTGDTDEEFFIIEGYLNQGYIVASPDYEDVRAAFGPGHLAGMSVLDNMRAVTNFGKTIGFGTKTPAIVGQGYSGGAIATGWAASLQPDYAPELPIKGWAHGGTPANLTGVTVYIDGTSNSGYLPAVVAGLAKEIAYGAELQPVLSRILTAKGRQAIQYADTHCSGDDLNEYHNISLLSYDFQTLGPHIFQQPTIKRILQDNLMGAKECETPTAPVLVYHSMEDEIIPYANASALVDRWCARGASVTFSTYPTGSHAGTAAAALPEVYAFVNNAFAENVIPKGCVRNTQ</sequence>
<dbReference type="InterPro" id="IPR029058">
    <property type="entry name" value="AB_hydrolase_fold"/>
</dbReference>
<comment type="similarity">
    <text evidence="2">Belongs to the AB hydrolase superfamily. Lipase family.</text>
</comment>
<dbReference type="InterPro" id="IPR005152">
    <property type="entry name" value="Lipase_secreted"/>
</dbReference>
<evidence type="ECO:0000256" key="1">
    <source>
        <dbReference type="ARBA" id="ARBA00022801"/>
    </source>
</evidence>
<evidence type="ECO:0000313" key="5">
    <source>
        <dbReference type="Proteomes" id="UP000799439"/>
    </source>
</evidence>
<dbReference type="GO" id="GO:0016042">
    <property type="term" value="P:lipid catabolic process"/>
    <property type="evidence" value="ECO:0007669"/>
    <property type="project" value="UniProtKB-UniRule"/>
</dbReference>
<dbReference type="SUPFAM" id="SSF53474">
    <property type="entry name" value="alpha/beta-Hydrolases"/>
    <property type="match status" value="1"/>
</dbReference>
<accession>A0A9P4J090</accession>
<dbReference type="Gene3D" id="3.40.50.1820">
    <property type="entry name" value="alpha/beta hydrolase"/>
    <property type="match status" value="1"/>
</dbReference>
<evidence type="ECO:0000256" key="3">
    <source>
        <dbReference type="SAM" id="MobiDB-lite"/>
    </source>
</evidence>
<feature type="chain" id="PRO_5040557039" evidence="2">
    <location>
        <begin position="21"/>
        <end position="429"/>
    </location>
</feature>
<reference evidence="4" key="1">
    <citation type="journal article" date="2020" name="Stud. Mycol.">
        <title>101 Dothideomycetes genomes: a test case for predicting lifestyles and emergence of pathogens.</title>
        <authorList>
            <person name="Haridas S."/>
            <person name="Albert R."/>
            <person name="Binder M."/>
            <person name="Bloem J."/>
            <person name="Labutti K."/>
            <person name="Salamov A."/>
            <person name="Andreopoulos B."/>
            <person name="Baker S."/>
            <person name="Barry K."/>
            <person name="Bills G."/>
            <person name="Bluhm B."/>
            <person name="Cannon C."/>
            <person name="Castanera R."/>
            <person name="Culley D."/>
            <person name="Daum C."/>
            <person name="Ezra D."/>
            <person name="Gonzalez J."/>
            <person name="Henrissat B."/>
            <person name="Kuo A."/>
            <person name="Liang C."/>
            <person name="Lipzen A."/>
            <person name="Lutzoni F."/>
            <person name="Magnuson J."/>
            <person name="Mondo S."/>
            <person name="Nolan M."/>
            <person name="Ohm R."/>
            <person name="Pangilinan J."/>
            <person name="Park H.-J."/>
            <person name="Ramirez L."/>
            <person name="Alfaro M."/>
            <person name="Sun H."/>
            <person name="Tritt A."/>
            <person name="Yoshinaga Y."/>
            <person name="Zwiers L.-H."/>
            <person name="Turgeon B."/>
            <person name="Goodwin S."/>
            <person name="Spatafora J."/>
            <person name="Crous P."/>
            <person name="Grigoriev I."/>
        </authorList>
    </citation>
    <scope>NUCLEOTIDE SEQUENCE</scope>
    <source>
        <strain evidence="4">CBS 260.36</strain>
    </source>
</reference>
<dbReference type="Gene3D" id="1.10.260.130">
    <property type="match status" value="1"/>
</dbReference>
<dbReference type="PIRSF" id="PIRSF029171">
    <property type="entry name" value="Esterase_LipA"/>
    <property type="match status" value="1"/>
</dbReference>
<dbReference type="Proteomes" id="UP000799439">
    <property type="component" value="Unassembled WGS sequence"/>
</dbReference>
<dbReference type="Pfam" id="PF03583">
    <property type="entry name" value="LIP"/>
    <property type="match status" value="1"/>
</dbReference>
<dbReference type="GO" id="GO:0004806">
    <property type="term" value="F:triacylglycerol lipase activity"/>
    <property type="evidence" value="ECO:0007669"/>
    <property type="project" value="UniProtKB-UniRule"/>
</dbReference>
<proteinExistence type="inferred from homology"/>
<keyword evidence="2" id="KW-0732">Signal</keyword>
<keyword evidence="1" id="KW-0378">Hydrolase</keyword>
<dbReference type="PANTHER" id="PTHR34853">
    <property type="match status" value="1"/>
</dbReference>
<comment type="caution">
    <text evidence="4">The sequence shown here is derived from an EMBL/GenBank/DDBJ whole genome shotgun (WGS) entry which is preliminary data.</text>
</comment>
<evidence type="ECO:0000313" key="4">
    <source>
        <dbReference type="EMBL" id="KAF2150925.1"/>
    </source>
</evidence>
<dbReference type="AlphaFoldDB" id="A0A9P4J090"/>
<protein>
    <submittedName>
        <fullName evidence="4">LIP-domain-containing protein</fullName>
    </submittedName>
</protein>
<dbReference type="PANTHER" id="PTHR34853:SF5">
    <property type="entry name" value="LIP-DOMAIN-CONTAINING PROTEIN-RELATED"/>
    <property type="match status" value="1"/>
</dbReference>
<name>A0A9P4J090_9PEZI</name>
<gene>
    <name evidence="4" type="ORF">K461DRAFT_295029</name>
</gene>
<keyword evidence="5" id="KW-1185">Reference proteome</keyword>